<comment type="caution">
    <text evidence="1">The sequence shown here is derived from an EMBL/GenBank/DDBJ whole genome shotgun (WGS) entry which is preliminary data.</text>
</comment>
<name>A0ACC0WML6_9STRA</name>
<proteinExistence type="predicted"/>
<dbReference type="EMBL" id="CM047590">
    <property type="protein sequence ID" value="KAI9919265.1"/>
    <property type="molecule type" value="Genomic_DNA"/>
</dbReference>
<evidence type="ECO:0000313" key="1">
    <source>
        <dbReference type="EMBL" id="KAI9919265.1"/>
    </source>
</evidence>
<sequence length="95" mass="11224">METSLCMEHISKRRHNAEDDVEEDEMVLTFPKTNLRGGKKDSVKNKKRRRKLRWIQPQERGHDAHQGRLHRKPRLPHYDEVVGDLHVSTSNTPSF</sequence>
<reference evidence="1 2" key="1">
    <citation type="journal article" date="2022" name="bioRxiv">
        <title>The genome of the oomycete Peronosclerospora sorghi, a cosmopolitan pathogen of maize and sorghum, is inflated with dispersed pseudogenes.</title>
        <authorList>
            <person name="Fletcher K."/>
            <person name="Martin F."/>
            <person name="Isakeit T."/>
            <person name="Cavanaugh K."/>
            <person name="Magill C."/>
            <person name="Michelmore R."/>
        </authorList>
    </citation>
    <scope>NUCLEOTIDE SEQUENCE [LARGE SCALE GENOMIC DNA]</scope>
    <source>
        <strain evidence="1">P6</strain>
    </source>
</reference>
<organism evidence="1 2">
    <name type="scientific">Peronosclerospora sorghi</name>
    <dbReference type="NCBI Taxonomy" id="230839"/>
    <lineage>
        <taxon>Eukaryota</taxon>
        <taxon>Sar</taxon>
        <taxon>Stramenopiles</taxon>
        <taxon>Oomycota</taxon>
        <taxon>Peronosporomycetes</taxon>
        <taxon>Peronosporales</taxon>
        <taxon>Peronosporaceae</taxon>
        <taxon>Peronosclerospora</taxon>
    </lineage>
</organism>
<gene>
    <name evidence="1" type="ORF">PsorP6_017577</name>
</gene>
<evidence type="ECO:0000313" key="2">
    <source>
        <dbReference type="Proteomes" id="UP001163321"/>
    </source>
</evidence>
<dbReference type="Proteomes" id="UP001163321">
    <property type="component" value="Chromosome 11"/>
</dbReference>
<accession>A0ACC0WML6</accession>
<protein>
    <submittedName>
        <fullName evidence="1">Uncharacterized protein</fullName>
    </submittedName>
</protein>
<keyword evidence="2" id="KW-1185">Reference proteome</keyword>